<evidence type="ECO:0000313" key="2">
    <source>
        <dbReference type="EMBL" id="MEY8634774.1"/>
    </source>
</evidence>
<name>A0ABV4DLV4_9FIRM</name>
<dbReference type="Proteomes" id="UP001565219">
    <property type="component" value="Unassembled WGS sequence"/>
</dbReference>
<feature type="transmembrane region" description="Helical" evidence="1">
    <location>
        <begin position="20"/>
        <end position="49"/>
    </location>
</feature>
<reference evidence="2 3" key="1">
    <citation type="submission" date="2024-03" db="EMBL/GenBank/DDBJ databases">
        <title>Mouse gut bacterial collection (mGBC) of GemPharmatech.</title>
        <authorList>
            <person name="He Y."/>
            <person name="Dong L."/>
            <person name="Wu D."/>
            <person name="Gao X."/>
            <person name="Lin Z."/>
        </authorList>
    </citation>
    <scope>NUCLEOTIDE SEQUENCE [LARGE SCALE GENOMIC DNA]</scope>
    <source>
        <strain evidence="2 3">32-10</strain>
    </source>
</reference>
<dbReference type="EMBL" id="JBCLTR010000025">
    <property type="protein sequence ID" value="MEY8634774.1"/>
    <property type="molecule type" value="Genomic_DNA"/>
</dbReference>
<sequence>DTENLLEFSRLSYCSIIKDLLSFFVVPLATAILEYHIYFSVSTTFFIFYKFFLRIYKNGEGGI</sequence>
<gene>
    <name evidence="2" type="ORF">AALG99_14840</name>
</gene>
<organism evidence="2 3">
    <name type="scientific">Anaerostipes hominis</name>
    <name type="common">ex Lee et al. 2021</name>
    <dbReference type="NCBI Taxonomy" id="2025494"/>
    <lineage>
        <taxon>Bacteria</taxon>
        <taxon>Bacillati</taxon>
        <taxon>Bacillota</taxon>
        <taxon>Clostridia</taxon>
        <taxon>Lachnospirales</taxon>
        <taxon>Lachnospiraceae</taxon>
        <taxon>Anaerostipes</taxon>
    </lineage>
</organism>
<feature type="non-terminal residue" evidence="2">
    <location>
        <position position="1"/>
    </location>
</feature>
<keyword evidence="3" id="KW-1185">Reference proteome</keyword>
<protein>
    <submittedName>
        <fullName evidence="2">Uncharacterized protein</fullName>
    </submittedName>
</protein>
<keyword evidence="1" id="KW-0812">Transmembrane</keyword>
<keyword evidence="1" id="KW-1133">Transmembrane helix</keyword>
<accession>A0ABV4DLV4</accession>
<dbReference type="RefSeq" id="WP_369882359.1">
    <property type="nucleotide sequence ID" value="NZ_JBCLTR010000025.1"/>
</dbReference>
<comment type="caution">
    <text evidence="2">The sequence shown here is derived from an EMBL/GenBank/DDBJ whole genome shotgun (WGS) entry which is preliminary data.</text>
</comment>
<proteinExistence type="predicted"/>
<evidence type="ECO:0000313" key="3">
    <source>
        <dbReference type="Proteomes" id="UP001565219"/>
    </source>
</evidence>
<evidence type="ECO:0000256" key="1">
    <source>
        <dbReference type="SAM" id="Phobius"/>
    </source>
</evidence>
<keyword evidence="1" id="KW-0472">Membrane</keyword>